<evidence type="ECO:0000313" key="2">
    <source>
        <dbReference type="Proteomes" id="UP000005237"/>
    </source>
</evidence>
<dbReference type="EnsemblMetazoa" id="CJA24939.1">
    <property type="protein sequence ID" value="CJA24939.1"/>
    <property type="gene ID" value="WBGene00180511"/>
</dbReference>
<sequence length="96" mass="10910">MSSVPCRESVAKRPLPESFGRDLLSTATADLNSTKIRCVRTFEEQDSRGRMQETGKWRFPEHGFLVVFQFLASTALLNVLKTLFTRSESTEIDENP</sequence>
<evidence type="ECO:0000313" key="1">
    <source>
        <dbReference type="EnsemblMetazoa" id="CJA24939.1"/>
    </source>
</evidence>
<protein>
    <submittedName>
        <fullName evidence="1">Uncharacterized protein</fullName>
    </submittedName>
</protein>
<dbReference type="Proteomes" id="UP000005237">
    <property type="component" value="Unassembled WGS sequence"/>
</dbReference>
<reference evidence="2" key="1">
    <citation type="submission" date="2010-08" db="EMBL/GenBank/DDBJ databases">
        <authorList>
            <consortium name="Caenorhabditis japonica Sequencing Consortium"/>
            <person name="Wilson R.K."/>
        </authorList>
    </citation>
    <scope>NUCLEOTIDE SEQUENCE [LARGE SCALE GENOMIC DNA]</scope>
    <source>
        <strain evidence="2">DF5081</strain>
    </source>
</reference>
<keyword evidence="2" id="KW-1185">Reference proteome</keyword>
<accession>A0A8R1I644</accession>
<organism evidence="1 2">
    <name type="scientific">Caenorhabditis japonica</name>
    <dbReference type="NCBI Taxonomy" id="281687"/>
    <lineage>
        <taxon>Eukaryota</taxon>
        <taxon>Metazoa</taxon>
        <taxon>Ecdysozoa</taxon>
        <taxon>Nematoda</taxon>
        <taxon>Chromadorea</taxon>
        <taxon>Rhabditida</taxon>
        <taxon>Rhabditina</taxon>
        <taxon>Rhabditomorpha</taxon>
        <taxon>Rhabditoidea</taxon>
        <taxon>Rhabditidae</taxon>
        <taxon>Peloderinae</taxon>
        <taxon>Caenorhabditis</taxon>
    </lineage>
</organism>
<reference evidence="1" key="2">
    <citation type="submission" date="2022-06" db="UniProtKB">
        <authorList>
            <consortium name="EnsemblMetazoa"/>
        </authorList>
    </citation>
    <scope>IDENTIFICATION</scope>
    <source>
        <strain evidence="1">DF5081</strain>
    </source>
</reference>
<proteinExistence type="predicted"/>
<name>A0A8R1I644_CAEJA</name>
<dbReference type="AlphaFoldDB" id="A0A8R1I644"/>